<organism evidence="4 5">
    <name type="scientific">Schizopora paradoxa</name>
    <dbReference type="NCBI Taxonomy" id="27342"/>
    <lineage>
        <taxon>Eukaryota</taxon>
        <taxon>Fungi</taxon>
        <taxon>Dikarya</taxon>
        <taxon>Basidiomycota</taxon>
        <taxon>Agaricomycotina</taxon>
        <taxon>Agaricomycetes</taxon>
        <taxon>Hymenochaetales</taxon>
        <taxon>Schizoporaceae</taxon>
        <taxon>Schizopora</taxon>
    </lineage>
</organism>
<evidence type="ECO:0000256" key="2">
    <source>
        <dbReference type="SAM" id="Phobius"/>
    </source>
</evidence>
<keyword evidence="5" id="KW-1185">Reference proteome</keyword>
<evidence type="ECO:0000313" key="5">
    <source>
        <dbReference type="Proteomes" id="UP000053477"/>
    </source>
</evidence>
<keyword evidence="2" id="KW-0812">Transmembrane</keyword>
<gene>
    <name evidence="4" type="ORF">SCHPADRAFT_919983</name>
</gene>
<feature type="transmembrane region" description="Helical" evidence="2">
    <location>
        <begin position="384"/>
        <end position="402"/>
    </location>
</feature>
<reference evidence="4 5" key="1">
    <citation type="submission" date="2015-04" db="EMBL/GenBank/DDBJ databases">
        <title>Complete genome sequence of Schizopora paradoxa KUC8140, a cosmopolitan wood degrader in East Asia.</title>
        <authorList>
            <consortium name="DOE Joint Genome Institute"/>
            <person name="Min B."/>
            <person name="Park H."/>
            <person name="Jang Y."/>
            <person name="Kim J.-J."/>
            <person name="Kim K.H."/>
            <person name="Pangilinan J."/>
            <person name="Lipzen A."/>
            <person name="Riley R."/>
            <person name="Grigoriev I.V."/>
            <person name="Spatafora J.W."/>
            <person name="Choi I.-G."/>
        </authorList>
    </citation>
    <scope>NUCLEOTIDE SEQUENCE [LARGE SCALE GENOMIC DNA]</scope>
    <source>
        <strain evidence="4 5">KUC8140</strain>
    </source>
</reference>
<feature type="domain" description="WW" evidence="3">
    <location>
        <begin position="73"/>
        <end position="97"/>
    </location>
</feature>
<dbReference type="InterPro" id="IPR001202">
    <property type="entry name" value="WW_dom"/>
</dbReference>
<dbReference type="Proteomes" id="UP000053477">
    <property type="component" value="Unassembled WGS sequence"/>
</dbReference>
<feature type="region of interest" description="Disordered" evidence="1">
    <location>
        <begin position="49"/>
        <end position="69"/>
    </location>
</feature>
<sequence length="592" mass="67575">MSGHIPLFHRDDRRAGSGLDEPAPPQRPVVGIRQFPLLNTQYIGAIGLQSEDSHKPVEDEKGDAGGREGRRCIPLPDGWKYYIHPKGWVYYYNSSQRLVTDYRMEYRPGQQEFDHALRETEAIGYPPHQLPPSCEIWIDFKLQDGRSVPEKMFVDHSKRRLTPNAPPHRRRYSAVAEPPRSPDVEEGTWADDEIDVWQQLLYEQAYWGYIMDHPCHAPLSKDAEEDAFAALAWYSQDRLMHAEDSIVPYSTQLSKDLLDLLSMMSERGFFNGARSGYIKTRLVACILERVAGERLRSHYGQEDARTHLKRSFKRRHKDFEEPHKFGLNHILHFVMTVLCLGAPYAYLRHINEFFMPGIGRTDTITERWTMFVENNVADWTNTNLVSTVLVSASVAMLAVPGIDKATRILGLGATLCAIASVIIGLLNVWQHMHRSRTEIELRLIFDFFEESTTYIKTDKFLAILLSLPMVLLLWATLLFAASMVTFAWLGVDTTFRNENFGNAVTNNGTSNGGGGGGGGGGNSGGFLNFIPFRFGETTAWVTLAAFCVLTVVVTHSVLYFYKAWSSRKYKEHKETFWDDFQNYRQRRAFRSH</sequence>
<dbReference type="InParanoid" id="A0A0H2SGR1"/>
<evidence type="ECO:0000259" key="3">
    <source>
        <dbReference type="PROSITE" id="PS50020"/>
    </source>
</evidence>
<evidence type="ECO:0000313" key="4">
    <source>
        <dbReference type="EMBL" id="KLO16291.1"/>
    </source>
</evidence>
<dbReference type="PROSITE" id="PS50020">
    <property type="entry name" value="WW_DOMAIN_2"/>
    <property type="match status" value="1"/>
</dbReference>
<protein>
    <recommendedName>
        <fullName evidence="3">WW domain-containing protein</fullName>
    </recommendedName>
</protein>
<keyword evidence="2" id="KW-0472">Membrane</keyword>
<feature type="transmembrane region" description="Helical" evidence="2">
    <location>
        <begin position="460"/>
        <end position="489"/>
    </location>
</feature>
<accession>A0A0H2SGR1</accession>
<dbReference type="SUPFAM" id="SSF51045">
    <property type="entry name" value="WW domain"/>
    <property type="match status" value="1"/>
</dbReference>
<dbReference type="AlphaFoldDB" id="A0A0H2SGR1"/>
<name>A0A0H2SGR1_9AGAM</name>
<feature type="transmembrane region" description="Helical" evidence="2">
    <location>
        <begin position="330"/>
        <end position="347"/>
    </location>
</feature>
<evidence type="ECO:0000256" key="1">
    <source>
        <dbReference type="SAM" id="MobiDB-lite"/>
    </source>
</evidence>
<feature type="compositionally biased region" description="Basic and acidic residues" evidence="1">
    <location>
        <begin position="51"/>
        <end position="69"/>
    </location>
</feature>
<dbReference type="OrthoDB" id="3208379at2759"/>
<feature type="transmembrane region" description="Helical" evidence="2">
    <location>
        <begin position="408"/>
        <end position="429"/>
    </location>
</feature>
<feature type="transmembrane region" description="Helical" evidence="2">
    <location>
        <begin position="539"/>
        <end position="561"/>
    </location>
</feature>
<dbReference type="InterPro" id="IPR036020">
    <property type="entry name" value="WW_dom_sf"/>
</dbReference>
<feature type="region of interest" description="Disordered" evidence="1">
    <location>
        <begin position="164"/>
        <end position="187"/>
    </location>
</feature>
<proteinExistence type="predicted"/>
<dbReference type="EMBL" id="KQ085918">
    <property type="protein sequence ID" value="KLO16291.1"/>
    <property type="molecule type" value="Genomic_DNA"/>
</dbReference>
<feature type="region of interest" description="Disordered" evidence="1">
    <location>
        <begin position="1"/>
        <end position="29"/>
    </location>
</feature>
<keyword evidence="2" id="KW-1133">Transmembrane helix</keyword>